<feature type="region of interest" description="Disordered" evidence="5">
    <location>
        <begin position="526"/>
        <end position="552"/>
    </location>
</feature>
<dbReference type="InterPro" id="IPR048800">
    <property type="entry name" value="Cac1-like_C"/>
</dbReference>
<comment type="caution">
    <text evidence="8">The sequence shown here is derived from an EMBL/GenBank/DDBJ whole genome shotgun (WGS) entry which is preliminary data.</text>
</comment>
<feature type="compositionally biased region" description="Polar residues" evidence="5">
    <location>
        <begin position="54"/>
        <end position="80"/>
    </location>
</feature>
<dbReference type="RefSeq" id="XP_066660080.1">
    <property type="nucleotide sequence ID" value="XM_066798855.1"/>
</dbReference>
<feature type="compositionally biased region" description="Low complexity" evidence="5">
    <location>
        <begin position="180"/>
        <end position="205"/>
    </location>
</feature>
<evidence type="ECO:0000256" key="3">
    <source>
        <dbReference type="ARBA" id="ARBA00023204"/>
    </source>
</evidence>
<feature type="compositionally biased region" description="Polar residues" evidence="5">
    <location>
        <begin position="26"/>
        <end position="47"/>
    </location>
</feature>
<accession>A0ABR1MDG7</accession>
<feature type="compositionally biased region" description="Basic and acidic residues" evidence="5">
    <location>
        <begin position="94"/>
        <end position="166"/>
    </location>
</feature>
<feature type="domain" description="Chromatin assembly factor 1 subunit Cac1-like C-terminal" evidence="7">
    <location>
        <begin position="558"/>
        <end position="612"/>
    </location>
</feature>
<feature type="compositionally biased region" description="Basic and acidic residues" evidence="5">
    <location>
        <begin position="16"/>
        <end position="25"/>
    </location>
</feature>
<name>A0ABR1MDG7_9PEZI</name>
<evidence type="ECO:0000256" key="1">
    <source>
        <dbReference type="ARBA" id="ARBA00004123"/>
    </source>
</evidence>
<dbReference type="EMBL" id="JBBPEH010000001">
    <property type="protein sequence ID" value="KAK7544845.1"/>
    <property type="molecule type" value="Genomic_DNA"/>
</dbReference>
<protein>
    <submittedName>
        <fullName evidence="8">Chromatin assembly factor 1 subunit A-domain-containing protein</fullName>
    </submittedName>
</protein>
<evidence type="ECO:0000256" key="2">
    <source>
        <dbReference type="ARBA" id="ARBA00022763"/>
    </source>
</evidence>
<organism evidence="8 9">
    <name type="scientific">Phyllosticta citribraziliensis</name>
    <dbReference type="NCBI Taxonomy" id="989973"/>
    <lineage>
        <taxon>Eukaryota</taxon>
        <taxon>Fungi</taxon>
        <taxon>Dikarya</taxon>
        <taxon>Ascomycota</taxon>
        <taxon>Pezizomycotina</taxon>
        <taxon>Dothideomycetes</taxon>
        <taxon>Dothideomycetes incertae sedis</taxon>
        <taxon>Botryosphaeriales</taxon>
        <taxon>Phyllostictaceae</taxon>
        <taxon>Phyllosticta</taxon>
    </lineage>
</organism>
<keyword evidence="9" id="KW-1185">Reference proteome</keyword>
<gene>
    <name evidence="8" type="ORF">J3D65DRAFT_610977</name>
</gene>
<sequence length="617" mass="67896">MADNAPFTKSTPRKRPAPDDGDSHDSASSLSTPKTIESPESTRTSNAGDPRQPSPSLSIAGSATDSQPATNGPPTSTASSHKAKRRKLTPFEQQQKRLEEEAKKRTKEEKKAEKEAEQQAKDRAKQEKKAQAEEKKAQTEAKKAQAEAKKREKEAAKQKKEEEQAKKARAQMKIDFLFRSKPATTPPAASSSAAQEKPSPSAQQPVTHQHTSPVSTQVKPTRSDYDKTFLSYSLPSHTVLAPENHFFADLPDSALQTARARLDAIVSGESEEARRTIIKAIEKHDFSSLFQIPEAFREQRGFLYPSVKELVAQLSGASSEVVDLTGDVSEDASRDAMEKLKAIPMKFLRFWEDIRPPYCGTFSRVQSEEQTRKLALNPSSKSLPEVNYEYDSEAEWEDPGEGEDLDVEDEDDVESESGDDMEGFLVDDDDPAVQNKRRLITGDLEPVCSGLCWETNKGSLRKADGSVETFQGWSDFKMGVLLEPQPASIDPFSTAYWESDPAPLPTVQISRDGFGTMNPPRLPLHPRPDGNMNGFPAQPTATGNAPKPPKRTVPPEVMAEFKAAIEGSDLTKLGLIEALKKQFPKIPKDAISNTLPIVAVRVGAKASEKRWALLDST</sequence>
<proteinExistence type="predicted"/>
<feature type="region of interest" description="Disordered" evidence="5">
    <location>
        <begin position="390"/>
        <end position="428"/>
    </location>
</feature>
<feature type="domain" description="Chromatin assembly factor 1 subunit A dimerization" evidence="6">
    <location>
        <begin position="346"/>
        <end position="420"/>
    </location>
</feature>
<dbReference type="Pfam" id="PF12253">
    <property type="entry name" value="CAF1A_dimeriz"/>
    <property type="match status" value="1"/>
</dbReference>
<evidence type="ECO:0000313" key="8">
    <source>
        <dbReference type="EMBL" id="KAK7544845.1"/>
    </source>
</evidence>
<feature type="compositionally biased region" description="Polar residues" evidence="5">
    <location>
        <begin position="206"/>
        <end position="220"/>
    </location>
</feature>
<feature type="region of interest" description="Disordered" evidence="5">
    <location>
        <begin position="1"/>
        <end position="222"/>
    </location>
</feature>
<evidence type="ECO:0000313" key="9">
    <source>
        <dbReference type="Proteomes" id="UP001360953"/>
    </source>
</evidence>
<evidence type="ECO:0000259" key="6">
    <source>
        <dbReference type="Pfam" id="PF12253"/>
    </source>
</evidence>
<dbReference type="Pfam" id="PF21796">
    <property type="entry name" value="Cac1_C"/>
    <property type="match status" value="1"/>
</dbReference>
<keyword evidence="2" id="KW-0227">DNA damage</keyword>
<keyword evidence="4" id="KW-0539">Nucleus</keyword>
<evidence type="ECO:0000256" key="4">
    <source>
        <dbReference type="ARBA" id="ARBA00023242"/>
    </source>
</evidence>
<evidence type="ECO:0000259" key="7">
    <source>
        <dbReference type="Pfam" id="PF21796"/>
    </source>
</evidence>
<dbReference type="GeneID" id="92031761"/>
<dbReference type="InterPro" id="IPR022043">
    <property type="entry name" value="CAF1A_DD"/>
</dbReference>
<dbReference type="Proteomes" id="UP001360953">
    <property type="component" value="Unassembled WGS sequence"/>
</dbReference>
<comment type="subcellular location">
    <subcellularLocation>
        <location evidence="1">Nucleus</location>
    </subcellularLocation>
</comment>
<dbReference type="PANTHER" id="PTHR15272">
    <property type="entry name" value="CHROMATIN ASSEMBLY FACTOR 1 SUBUNIT A CAF-1 SUBUNIT A"/>
    <property type="match status" value="1"/>
</dbReference>
<dbReference type="PANTHER" id="PTHR15272:SF0">
    <property type="entry name" value="CHROMATIN ASSEMBLY FACTOR 1 SUBUNIT A"/>
    <property type="match status" value="1"/>
</dbReference>
<reference evidence="8 9" key="1">
    <citation type="submission" date="2024-04" db="EMBL/GenBank/DDBJ databases">
        <title>Phyllosticta paracitricarpa is synonymous to the EU quarantine fungus P. citricarpa based on phylogenomic analyses.</title>
        <authorList>
            <consortium name="Lawrence Berkeley National Laboratory"/>
            <person name="Van ingen-buijs V.A."/>
            <person name="Van westerhoven A.C."/>
            <person name="Haridas S."/>
            <person name="Skiadas P."/>
            <person name="Martin F."/>
            <person name="Groenewald J.Z."/>
            <person name="Crous P.W."/>
            <person name="Seidl M.F."/>
        </authorList>
    </citation>
    <scope>NUCLEOTIDE SEQUENCE [LARGE SCALE GENOMIC DNA]</scope>
    <source>
        <strain evidence="8 9">CPC 17464</strain>
    </source>
</reference>
<keyword evidence="3" id="KW-0234">DNA repair</keyword>
<evidence type="ECO:0000256" key="5">
    <source>
        <dbReference type="SAM" id="MobiDB-lite"/>
    </source>
</evidence>